<evidence type="ECO:0000259" key="3">
    <source>
        <dbReference type="Pfam" id="PF01757"/>
    </source>
</evidence>
<reference evidence="4" key="1">
    <citation type="journal article" date="2020" name="Stud. Mycol.">
        <title>101 Dothideomycetes genomes: a test case for predicting lifestyles and emergence of pathogens.</title>
        <authorList>
            <person name="Haridas S."/>
            <person name="Albert R."/>
            <person name="Binder M."/>
            <person name="Bloem J."/>
            <person name="Labutti K."/>
            <person name="Salamov A."/>
            <person name="Andreopoulos B."/>
            <person name="Baker S."/>
            <person name="Barry K."/>
            <person name="Bills G."/>
            <person name="Bluhm B."/>
            <person name="Cannon C."/>
            <person name="Castanera R."/>
            <person name="Culley D."/>
            <person name="Daum C."/>
            <person name="Ezra D."/>
            <person name="Gonzalez J."/>
            <person name="Henrissat B."/>
            <person name="Kuo A."/>
            <person name="Liang C."/>
            <person name="Lipzen A."/>
            <person name="Lutzoni F."/>
            <person name="Magnuson J."/>
            <person name="Mondo S."/>
            <person name="Nolan M."/>
            <person name="Ohm R."/>
            <person name="Pangilinan J."/>
            <person name="Park H.-J."/>
            <person name="Ramirez L."/>
            <person name="Alfaro M."/>
            <person name="Sun H."/>
            <person name="Tritt A."/>
            <person name="Yoshinaga Y."/>
            <person name="Zwiers L.-H."/>
            <person name="Turgeon B."/>
            <person name="Goodwin S."/>
            <person name="Spatafora J."/>
            <person name="Crous P."/>
            <person name="Grigoriev I."/>
        </authorList>
    </citation>
    <scope>NUCLEOTIDE SEQUENCE</scope>
    <source>
        <strain evidence="4">CBS 116005</strain>
    </source>
</reference>
<feature type="transmembrane region" description="Helical" evidence="2">
    <location>
        <begin position="345"/>
        <end position="365"/>
    </location>
</feature>
<sequence length="735" mass="82960">MPPTIGEPPSEHQLHPILPTHHHLNNPDLPHHHQNAPTTHPSITHLDGLRGAAALTVYMAHWTAYWSADEQRANITKGFGYRHSNYAFSTLPFIRIFFTGGAPAVAVFFVLSGYVLSRGPLRQIRDGAGRGVVVRGLLAAGVRRPVRLFVPVLGVTAGFVGVLHAPFGVAPRVHWPEVQGSLGAEVRKWVGETGVVLNPFVDSGPFGRWYPYDPPVWTIAVELAGSGAVFLVLGALCWLPGRWRGWVVVLGCAGFVAVYEWAMAMFLAGMLLVYNDLHFLDDVVARRLSKWAQSVFYHVLFFAGWWLLSQPTGMGDPEDALSTPGYRLITSLTPAIYLSDNHKYWRFWELPGATLFIYGVLRITWLQSLLSSRPLRYLGRVSFSFYLIHVLILWTAGDRIARFFGKIVSGNAGAPMWYDNKFPLPDFGPVGLQFNFVFTQVFFILPLTLLLAEIGTRLLDEPSVKMGRWVVERIPWLNARRVSSYTIYNRGRRREAQSGDAEAIAYVERRKALDFWHEREKRKAKMAHIRRANRGCRLSQAWLWARNLQLRQWAKWGLPEDGPDDAQARIGHVEVGSLGEAEPFFTAQEIEKWRPKVEREMEMIGDGDDDDDDRGGEEVPRGNGGGVEFVDLTDEPDESDDATHLPCEEGMAINWSEPTRPMHVLLSLKQQWDCMLEEDAAEHGWGTEVTKAEMGRPAVKFAVVEEVEERARGPFRRAFTSLKVKREERLRGLRG</sequence>
<name>A0A6G1KVA4_9PEZI</name>
<dbReference type="Proteomes" id="UP000799436">
    <property type="component" value="Unassembled WGS sequence"/>
</dbReference>
<evidence type="ECO:0000313" key="4">
    <source>
        <dbReference type="EMBL" id="KAF2763974.1"/>
    </source>
</evidence>
<dbReference type="OrthoDB" id="5405781at2759"/>
<feature type="region of interest" description="Disordered" evidence="1">
    <location>
        <begin position="1"/>
        <end position="43"/>
    </location>
</feature>
<keyword evidence="2" id="KW-0472">Membrane</keyword>
<evidence type="ECO:0000256" key="2">
    <source>
        <dbReference type="SAM" id="Phobius"/>
    </source>
</evidence>
<feature type="compositionally biased region" description="Acidic residues" evidence="1">
    <location>
        <begin position="603"/>
        <end position="615"/>
    </location>
</feature>
<feature type="transmembrane region" description="Helical" evidence="2">
    <location>
        <begin position="148"/>
        <end position="167"/>
    </location>
</feature>
<feature type="domain" description="Acyltransferase 3" evidence="3">
    <location>
        <begin position="46"/>
        <end position="449"/>
    </location>
</feature>
<feature type="region of interest" description="Disordered" evidence="1">
    <location>
        <begin position="603"/>
        <end position="643"/>
    </location>
</feature>
<keyword evidence="2" id="KW-1133">Transmembrane helix</keyword>
<proteinExistence type="predicted"/>
<feature type="transmembrane region" description="Helical" evidence="2">
    <location>
        <begin position="377"/>
        <end position="396"/>
    </location>
</feature>
<dbReference type="Pfam" id="PF01757">
    <property type="entry name" value="Acyl_transf_3"/>
    <property type="match status" value="1"/>
</dbReference>
<keyword evidence="2" id="KW-0812">Transmembrane</keyword>
<dbReference type="PANTHER" id="PTHR23028">
    <property type="entry name" value="ACETYLTRANSFERASE"/>
    <property type="match status" value="1"/>
</dbReference>
<dbReference type="PANTHER" id="PTHR23028:SF125">
    <property type="entry name" value="ACYLTRANSFERASE"/>
    <property type="match status" value="1"/>
</dbReference>
<feature type="transmembrane region" description="Helical" evidence="2">
    <location>
        <begin position="246"/>
        <end position="271"/>
    </location>
</feature>
<protein>
    <recommendedName>
        <fullName evidence="3">Acyltransferase 3 domain-containing protein</fullName>
    </recommendedName>
</protein>
<dbReference type="EMBL" id="ML995948">
    <property type="protein sequence ID" value="KAF2763974.1"/>
    <property type="molecule type" value="Genomic_DNA"/>
</dbReference>
<feature type="transmembrane region" description="Helical" evidence="2">
    <location>
        <begin position="93"/>
        <end position="116"/>
    </location>
</feature>
<evidence type="ECO:0000313" key="5">
    <source>
        <dbReference type="Proteomes" id="UP000799436"/>
    </source>
</evidence>
<keyword evidence="5" id="KW-1185">Reference proteome</keyword>
<dbReference type="InterPro" id="IPR002656">
    <property type="entry name" value="Acyl_transf_3_dom"/>
</dbReference>
<dbReference type="GO" id="GO:0016747">
    <property type="term" value="F:acyltransferase activity, transferring groups other than amino-acyl groups"/>
    <property type="evidence" value="ECO:0007669"/>
    <property type="project" value="InterPro"/>
</dbReference>
<gene>
    <name evidence="4" type="ORF">EJ03DRAFT_379000</name>
</gene>
<evidence type="ECO:0000256" key="1">
    <source>
        <dbReference type="SAM" id="MobiDB-lite"/>
    </source>
</evidence>
<dbReference type="InterPro" id="IPR050879">
    <property type="entry name" value="Acyltransferase_3"/>
</dbReference>
<feature type="transmembrane region" description="Helical" evidence="2">
    <location>
        <begin position="216"/>
        <end position="239"/>
    </location>
</feature>
<dbReference type="AlphaFoldDB" id="A0A6G1KVA4"/>
<organism evidence="4 5">
    <name type="scientific">Teratosphaeria nubilosa</name>
    <dbReference type="NCBI Taxonomy" id="161662"/>
    <lineage>
        <taxon>Eukaryota</taxon>
        <taxon>Fungi</taxon>
        <taxon>Dikarya</taxon>
        <taxon>Ascomycota</taxon>
        <taxon>Pezizomycotina</taxon>
        <taxon>Dothideomycetes</taxon>
        <taxon>Dothideomycetidae</taxon>
        <taxon>Mycosphaerellales</taxon>
        <taxon>Teratosphaeriaceae</taxon>
        <taxon>Teratosphaeria</taxon>
    </lineage>
</organism>
<accession>A0A6G1KVA4</accession>
<feature type="compositionally biased region" description="Acidic residues" evidence="1">
    <location>
        <begin position="631"/>
        <end position="640"/>
    </location>
</feature>